<keyword evidence="6" id="KW-1185">Reference proteome</keyword>
<dbReference type="EMBL" id="JARRAG010000002">
    <property type="protein sequence ID" value="MDG3004420.1"/>
    <property type="molecule type" value="Genomic_DNA"/>
</dbReference>
<evidence type="ECO:0000313" key="6">
    <source>
        <dbReference type="Proteomes" id="UP001216907"/>
    </source>
</evidence>
<dbReference type="Proteomes" id="UP001216907">
    <property type="component" value="Unassembled WGS sequence"/>
</dbReference>
<sequence length="312" mass="32139">MSTGRMGLLAVDPGFFTTVQDLGRPGAREFGVPLGGACDRESLAVANALAGNSADCAALELTLRGGLFEARCDLGIALAGAAMAATIVGEDGRRSIAVPSSAWLREGGRIELGRAGRGARTYLATPGGFQTDSWLGSRSAERPVRAGDVLPAGPSRLAARRPADVGAAEAVAELRVLPGPDWALLDDPDAWMHASFRIGVQSNRMGMRLEGGPVAVVPTPERLSAAVTPGAIQAAGGRLIVLGVACGTMGGYPHVAQVVSADLDRLGRLRPGDAVGFRAVSLADARRLDREAREALHARTLRIAAAARDGPS</sequence>
<dbReference type="GO" id="GO:0016787">
    <property type="term" value="F:hydrolase activity"/>
    <property type="evidence" value="ECO:0007669"/>
    <property type="project" value="UniProtKB-KW"/>
</dbReference>
<organism evidence="5 6">
    <name type="scientific">Paludisphaera mucosa</name>
    <dbReference type="NCBI Taxonomy" id="3030827"/>
    <lineage>
        <taxon>Bacteria</taxon>
        <taxon>Pseudomonadati</taxon>
        <taxon>Planctomycetota</taxon>
        <taxon>Planctomycetia</taxon>
        <taxon>Isosphaerales</taxon>
        <taxon>Isosphaeraceae</taxon>
        <taxon>Paludisphaera</taxon>
    </lineage>
</organism>
<keyword evidence="2 5" id="KW-0378">Hydrolase</keyword>
<dbReference type="Gene3D" id="2.40.100.10">
    <property type="entry name" value="Cyclophilin-like"/>
    <property type="match status" value="1"/>
</dbReference>
<proteinExistence type="predicted"/>
<protein>
    <submittedName>
        <fullName evidence="5">Allophanate hydrolase</fullName>
    </submittedName>
</protein>
<dbReference type="InterPro" id="IPR029000">
    <property type="entry name" value="Cyclophilin-like_dom_sf"/>
</dbReference>
<dbReference type="RefSeq" id="WP_277860778.1">
    <property type="nucleotide sequence ID" value="NZ_JARRAG010000002.1"/>
</dbReference>
<accession>A0ABT6FAK9</accession>
<evidence type="ECO:0000259" key="4">
    <source>
        <dbReference type="SMART" id="SM00797"/>
    </source>
</evidence>
<dbReference type="InterPro" id="IPR052708">
    <property type="entry name" value="PxpC"/>
</dbReference>
<dbReference type="PANTHER" id="PTHR43309:SF3">
    <property type="entry name" value="5-OXOPROLINASE SUBUNIT C"/>
    <property type="match status" value="1"/>
</dbReference>
<comment type="caution">
    <text evidence="5">The sequence shown here is derived from an EMBL/GenBank/DDBJ whole genome shotgun (WGS) entry which is preliminary data.</text>
</comment>
<gene>
    <name evidence="5" type="ORF">PZE19_11600</name>
</gene>
<evidence type="ECO:0000256" key="2">
    <source>
        <dbReference type="ARBA" id="ARBA00022801"/>
    </source>
</evidence>
<dbReference type="SUPFAM" id="SSF50891">
    <property type="entry name" value="Cyclophilin-like"/>
    <property type="match status" value="1"/>
</dbReference>
<dbReference type="SMART" id="SM00797">
    <property type="entry name" value="AHS2"/>
    <property type="match status" value="1"/>
</dbReference>
<keyword evidence="3" id="KW-0067">ATP-binding</keyword>
<evidence type="ECO:0000256" key="3">
    <source>
        <dbReference type="ARBA" id="ARBA00022840"/>
    </source>
</evidence>
<reference evidence="5 6" key="1">
    <citation type="submission" date="2023-03" db="EMBL/GenBank/DDBJ databases">
        <title>Paludisphaera mucosa sp. nov. a novel planctomycete from northern fen.</title>
        <authorList>
            <person name="Ivanova A."/>
        </authorList>
    </citation>
    <scope>NUCLEOTIDE SEQUENCE [LARGE SCALE GENOMIC DNA]</scope>
    <source>
        <strain evidence="5 6">Pla2</strain>
    </source>
</reference>
<dbReference type="InterPro" id="IPR003778">
    <property type="entry name" value="CT_A_B"/>
</dbReference>
<feature type="domain" description="Carboxyltransferase" evidence="4">
    <location>
        <begin position="29"/>
        <end position="296"/>
    </location>
</feature>
<dbReference type="Pfam" id="PF02626">
    <property type="entry name" value="CT_A_B"/>
    <property type="match status" value="1"/>
</dbReference>
<evidence type="ECO:0000256" key="1">
    <source>
        <dbReference type="ARBA" id="ARBA00022741"/>
    </source>
</evidence>
<evidence type="ECO:0000313" key="5">
    <source>
        <dbReference type="EMBL" id="MDG3004420.1"/>
    </source>
</evidence>
<dbReference type="PANTHER" id="PTHR43309">
    <property type="entry name" value="5-OXOPROLINASE SUBUNIT C"/>
    <property type="match status" value="1"/>
</dbReference>
<name>A0ABT6FAK9_9BACT</name>
<keyword evidence="1" id="KW-0547">Nucleotide-binding</keyword>